<dbReference type="InterPro" id="IPR010238">
    <property type="entry name" value="NIF_FeS_clus_asmbl_NifU"/>
</dbReference>
<dbReference type="SUPFAM" id="SSF117916">
    <property type="entry name" value="Fe-S cluster assembly (FSCA) domain-like"/>
    <property type="match status" value="1"/>
</dbReference>
<feature type="domain" description="NIF system FeS cluster assembly NifU C-terminal" evidence="10">
    <location>
        <begin position="268"/>
        <end position="331"/>
    </location>
</feature>
<dbReference type="RefSeq" id="WP_176854742.1">
    <property type="nucleotide sequence ID" value="NZ_JABCJD010000005.1"/>
</dbReference>
<dbReference type="InterPro" id="IPR002871">
    <property type="entry name" value="NIF_FeS_clus_asmbl_NifU_N"/>
</dbReference>
<evidence type="ECO:0000259" key="12">
    <source>
        <dbReference type="Pfam" id="PF04324"/>
    </source>
</evidence>
<protein>
    <recommendedName>
        <fullName evidence="2 9">Nitrogen fixation protein NifU</fullName>
    </recommendedName>
</protein>
<dbReference type="Proteomes" id="UP000523601">
    <property type="component" value="Unassembled WGS sequence"/>
</dbReference>
<dbReference type="Pfam" id="PF01106">
    <property type="entry name" value="NifU"/>
    <property type="match status" value="1"/>
</dbReference>
<comment type="cofactor">
    <cofactor evidence="8">
        <name>[2Fe-2S] cluster</name>
        <dbReference type="ChEBI" id="CHEBI:190135"/>
    </cofactor>
</comment>
<dbReference type="CDD" id="cd19947">
    <property type="entry name" value="NifU_Fer2_BFD-like"/>
    <property type="match status" value="1"/>
</dbReference>
<comment type="function">
    <text evidence="9">May be involved in the formation or repair of [Fe-S] clusters present in iron-sulfur proteins.</text>
</comment>
<proteinExistence type="inferred from homology"/>
<evidence type="ECO:0000256" key="6">
    <source>
        <dbReference type="ARBA" id="ARBA00023014"/>
    </source>
</evidence>
<evidence type="ECO:0000256" key="3">
    <source>
        <dbReference type="ARBA" id="ARBA00022714"/>
    </source>
</evidence>
<feature type="domain" description="NIF system FeS cluster assembly NifU N-terminal" evidence="11">
    <location>
        <begin position="3"/>
        <end position="125"/>
    </location>
</feature>
<evidence type="ECO:0000256" key="7">
    <source>
        <dbReference type="ARBA" id="ARBA00023231"/>
    </source>
</evidence>
<gene>
    <name evidence="13" type="primary">nifU</name>
    <name evidence="13" type="ORF">HJ526_11955</name>
</gene>
<dbReference type="EMBL" id="JABCJD010000005">
    <property type="protein sequence ID" value="NVO28140.1"/>
    <property type="molecule type" value="Genomic_DNA"/>
</dbReference>
<evidence type="ECO:0000256" key="5">
    <source>
        <dbReference type="ARBA" id="ARBA00023004"/>
    </source>
</evidence>
<sequence>MWEYSDKVKEYFFNPRNAGALADANAVGEVGSLSCGDALKLMLKVNPETNIIEDAKFQTFGCGSAIASSSALTELIIGKSIDEARKLTNQDIADFLDGLPPEKMHCSVMGQEALTAAVAAYTGETLEDDDHEEGALICKCFGVDAGMIERAIRTNKLTTLEMVTFYTKAGGGCNSCREPLEELLADTNKAMVAEGLIAADEAYVFGAAPAPVKKKATGFVIPDLKPAPAAAPAAPAPVQIAMPAPAPAPVAVAEAPTKYSPAKEAIVVSKIIEEMRPVFNADGGDVELVDMEGSLVLVHLSGACSGCQLASQTLGGLQKKITEALGRMVRVMPVAKT</sequence>
<keyword evidence="6" id="KW-0411">Iron-sulfur</keyword>
<dbReference type="Gene3D" id="3.90.1010.10">
    <property type="match status" value="1"/>
</dbReference>
<dbReference type="PIRSF" id="PIRSF000375">
    <property type="entry name" value="NifU"/>
    <property type="match status" value="1"/>
</dbReference>
<feature type="domain" description="BFD-like [2Fe-2S]-binding" evidence="12">
    <location>
        <begin position="136"/>
        <end position="185"/>
    </location>
</feature>
<organism evidence="13 14">
    <name type="scientific">Donghicola mangrovi</name>
    <dbReference type="NCBI Taxonomy" id="2729614"/>
    <lineage>
        <taxon>Bacteria</taxon>
        <taxon>Pseudomonadati</taxon>
        <taxon>Pseudomonadota</taxon>
        <taxon>Alphaproteobacteria</taxon>
        <taxon>Rhodobacterales</taxon>
        <taxon>Roseobacteraceae</taxon>
        <taxon>Donghicola</taxon>
    </lineage>
</organism>
<dbReference type="SUPFAM" id="SSF82649">
    <property type="entry name" value="SufE/NifU"/>
    <property type="match status" value="1"/>
</dbReference>
<evidence type="ECO:0000256" key="9">
    <source>
        <dbReference type="PIRNR" id="PIRNR000375"/>
    </source>
</evidence>
<name>A0ABX2PF77_9RHOB</name>
<dbReference type="InterPro" id="IPR041854">
    <property type="entry name" value="BFD-like_2Fe2S-bd_dom_sf"/>
</dbReference>
<keyword evidence="7 9" id="KW-0535">Nitrogen fixation</keyword>
<keyword evidence="14" id="KW-1185">Reference proteome</keyword>
<dbReference type="NCBIfam" id="TIGR02000">
    <property type="entry name" value="NifU_proper"/>
    <property type="match status" value="1"/>
</dbReference>
<dbReference type="InterPro" id="IPR001075">
    <property type="entry name" value="NIF_FeS_clus_asmbl_NifU_C"/>
</dbReference>
<reference evidence="13 14" key="1">
    <citation type="submission" date="2020-04" db="EMBL/GenBank/DDBJ databases">
        <title>Donghicola sp., a member of the Rhodobacteraceae family isolated from mangrove forest in Thailand.</title>
        <authorList>
            <person name="Charoenyingcharoen P."/>
            <person name="Yukphan P."/>
        </authorList>
    </citation>
    <scope>NUCLEOTIDE SEQUENCE [LARGE SCALE GENOMIC DNA]</scope>
    <source>
        <strain evidence="13 14">C2-DW-16</strain>
    </source>
</reference>
<dbReference type="InterPro" id="IPR016217">
    <property type="entry name" value="N_fixation_NifU"/>
</dbReference>
<accession>A0ABX2PF77</accession>
<dbReference type="Pfam" id="PF04324">
    <property type="entry name" value="Fer2_BFD"/>
    <property type="match status" value="1"/>
</dbReference>
<evidence type="ECO:0000313" key="14">
    <source>
        <dbReference type="Proteomes" id="UP000523601"/>
    </source>
</evidence>
<evidence type="ECO:0000256" key="8">
    <source>
        <dbReference type="ARBA" id="ARBA00034078"/>
    </source>
</evidence>
<dbReference type="CDD" id="cd06664">
    <property type="entry name" value="IscU_like"/>
    <property type="match status" value="1"/>
</dbReference>
<evidence type="ECO:0000256" key="4">
    <source>
        <dbReference type="ARBA" id="ARBA00022723"/>
    </source>
</evidence>
<evidence type="ECO:0000259" key="10">
    <source>
        <dbReference type="Pfam" id="PF01106"/>
    </source>
</evidence>
<dbReference type="Gene3D" id="1.10.10.1100">
    <property type="entry name" value="BFD-like [2Fe-2S]-binding domain"/>
    <property type="match status" value="1"/>
</dbReference>
<evidence type="ECO:0000313" key="13">
    <source>
        <dbReference type="EMBL" id="NVO28140.1"/>
    </source>
</evidence>
<keyword evidence="4" id="KW-0479">Metal-binding</keyword>
<comment type="similarity">
    <text evidence="1 9">Belongs to the NifU family.</text>
</comment>
<dbReference type="Pfam" id="PF01592">
    <property type="entry name" value="NifU_N"/>
    <property type="match status" value="1"/>
</dbReference>
<evidence type="ECO:0000259" key="11">
    <source>
        <dbReference type="Pfam" id="PF01592"/>
    </source>
</evidence>
<keyword evidence="5" id="KW-0408">Iron</keyword>
<dbReference type="PANTHER" id="PTHR10093">
    <property type="entry name" value="IRON-SULFUR CLUSTER ASSEMBLY ENZYME NIFU HOMOLOG"/>
    <property type="match status" value="1"/>
</dbReference>
<dbReference type="InterPro" id="IPR034904">
    <property type="entry name" value="FSCA_dom_sf"/>
</dbReference>
<evidence type="ECO:0000256" key="1">
    <source>
        <dbReference type="ARBA" id="ARBA00006420"/>
    </source>
</evidence>
<comment type="caution">
    <text evidence="13">The sequence shown here is derived from an EMBL/GenBank/DDBJ whole genome shotgun (WGS) entry which is preliminary data.</text>
</comment>
<evidence type="ECO:0000256" key="2">
    <source>
        <dbReference type="ARBA" id="ARBA00015278"/>
    </source>
</evidence>
<dbReference type="InterPro" id="IPR007419">
    <property type="entry name" value="BFD-like_2Fe2S-bd_dom"/>
</dbReference>
<dbReference type="Gene3D" id="3.30.300.130">
    <property type="entry name" value="Fe-S cluster assembly (FSCA)"/>
    <property type="match status" value="1"/>
</dbReference>
<keyword evidence="3" id="KW-0001">2Fe-2S</keyword>